<dbReference type="PANTHER" id="PTHR13954:SF6">
    <property type="entry name" value="NON-SPECIFIC SERINE_THREONINE PROTEIN KINASE"/>
    <property type="match status" value="1"/>
</dbReference>
<keyword evidence="6" id="KW-0418">Kinase</keyword>
<comment type="caution">
    <text evidence="10">The sequence shown here is derived from an EMBL/GenBank/DDBJ whole genome shotgun (WGS) entry which is preliminary data.</text>
</comment>
<dbReference type="Pfam" id="PF06479">
    <property type="entry name" value="Ribonuc_2-5A"/>
    <property type="match status" value="1"/>
</dbReference>
<accession>A0AA88DPH2</accession>
<dbReference type="SUPFAM" id="SSF56112">
    <property type="entry name" value="Protein kinase-like (PK-like)"/>
    <property type="match status" value="1"/>
</dbReference>
<dbReference type="PROSITE" id="PS50011">
    <property type="entry name" value="PROTEIN_KINASE_DOM"/>
    <property type="match status" value="1"/>
</dbReference>
<dbReference type="Gene3D" id="3.30.200.20">
    <property type="entry name" value="Phosphorylase Kinase, domain 1"/>
    <property type="match status" value="1"/>
</dbReference>
<evidence type="ECO:0000256" key="6">
    <source>
        <dbReference type="ARBA" id="ARBA00022777"/>
    </source>
</evidence>
<sequence length="635" mass="73838">MAYSNRSRTYDYFDSLQPEEAATAAELVIKNLKENPTPWMTELWRNFLRDFHKRLKEESTSTSSKFSSDENPRWIGEKLVVLSKEIGKENDGTVTYEGYYEDRPVTVKRLPRSHHIVVDREIKHLIKSDQYHNIARYHGMESDRDFYYLAVEHCDCNLDDLIQMYSLGSFGQFELVYNDFHSETVYEEDRLEKLQRNLGNVKLWEGHKARPSPLLLKLMRDVVSGLVYLHALNIIHRDLKPKSILIVNEISTLCAKLSDMGISRSCAATGWKAPEQLLCGQQTRATDMFSFGCILFFCITQGKHPFGEPDERDRNIKSNNKKNLFLIRDFPEAFHLISRLLGADDPKKRTCHRAKGIGEEWRRPNANEVLQHPLFWNAKKRLSFLRDTSDRAEDINSELSEALNGTADTVLDQYSKVKNWYKKVGDKIMRHMLKYRSYNYSSVQDLLRVIRNMFNHYEELPTHIQKLVGSLNEGLDDFFTSKFPMLLIEVHEVVGKECWRSFLKDGIMNSCFLVCDDFWSCHALHMGLVDQGRIIFASMARDYSIVPKLSTMVKWLIFGAGQGRLKRLRKKFPRTLHWPRKQLDTLRYWICLMMVGSRVVLANIYAEAEWSEDVDSVRKLRDRGVKNAGVGGAQS</sequence>
<evidence type="ECO:0000313" key="11">
    <source>
        <dbReference type="Proteomes" id="UP001187192"/>
    </source>
</evidence>
<dbReference type="InterPro" id="IPR011009">
    <property type="entry name" value="Kinase-like_dom_sf"/>
</dbReference>
<keyword evidence="2" id="KW-0723">Serine/threonine-protein kinase</keyword>
<protein>
    <recommendedName>
        <fullName evidence="1">non-specific serine/threonine protein kinase</fullName>
        <ecNumber evidence="1">2.7.11.1</ecNumber>
    </recommendedName>
</protein>
<dbReference type="Gene3D" id="1.10.510.10">
    <property type="entry name" value="Transferase(Phosphotransferase) domain 1"/>
    <property type="match status" value="1"/>
</dbReference>
<dbReference type="GO" id="GO:0005524">
    <property type="term" value="F:ATP binding"/>
    <property type="evidence" value="ECO:0007669"/>
    <property type="project" value="UniProtKB-KW"/>
</dbReference>
<dbReference type="GO" id="GO:0004521">
    <property type="term" value="F:RNA endonuclease activity"/>
    <property type="evidence" value="ECO:0007669"/>
    <property type="project" value="InterPro"/>
</dbReference>
<evidence type="ECO:0000256" key="2">
    <source>
        <dbReference type="ARBA" id="ARBA00022527"/>
    </source>
</evidence>
<evidence type="ECO:0000256" key="1">
    <source>
        <dbReference type="ARBA" id="ARBA00012513"/>
    </source>
</evidence>
<evidence type="ECO:0000256" key="3">
    <source>
        <dbReference type="ARBA" id="ARBA00022679"/>
    </source>
</evidence>
<evidence type="ECO:0000259" key="8">
    <source>
        <dbReference type="PROSITE" id="PS50011"/>
    </source>
</evidence>
<keyword evidence="5" id="KW-0547">Nucleotide-binding</keyword>
<organism evidence="10 11">
    <name type="scientific">Ficus carica</name>
    <name type="common">Common fig</name>
    <dbReference type="NCBI Taxonomy" id="3494"/>
    <lineage>
        <taxon>Eukaryota</taxon>
        <taxon>Viridiplantae</taxon>
        <taxon>Streptophyta</taxon>
        <taxon>Embryophyta</taxon>
        <taxon>Tracheophyta</taxon>
        <taxon>Spermatophyta</taxon>
        <taxon>Magnoliopsida</taxon>
        <taxon>eudicotyledons</taxon>
        <taxon>Gunneridae</taxon>
        <taxon>Pentapetalae</taxon>
        <taxon>rosids</taxon>
        <taxon>fabids</taxon>
        <taxon>Rosales</taxon>
        <taxon>Moraceae</taxon>
        <taxon>Ficeae</taxon>
        <taxon>Ficus</taxon>
    </lineage>
</organism>
<dbReference type="GO" id="GO:1990604">
    <property type="term" value="C:IRE1-TRAF2-ASK1 complex"/>
    <property type="evidence" value="ECO:0007669"/>
    <property type="project" value="TreeGrafter"/>
</dbReference>
<dbReference type="EC" id="2.7.11.1" evidence="1"/>
<gene>
    <name evidence="10" type="ORF">TIFTF001_028204</name>
</gene>
<dbReference type="InterPro" id="IPR000719">
    <property type="entry name" value="Prot_kinase_dom"/>
</dbReference>
<proteinExistence type="predicted"/>
<dbReference type="InterPro" id="IPR010513">
    <property type="entry name" value="KEN_dom"/>
</dbReference>
<evidence type="ECO:0000256" key="7">
    <source>
        <dbReference type="ARBA" id="ARBA00022840"/>
    </source>
</evidence>
<evidence type="ECO:0000256" key="4">
    <source>
        <dbReference type="ARBA" id="ARBA00022729"/>
    </source>
</evidence>
<dbReference type="SMART" id="SM00580">
    <property type="entry name" value="PUG"/>
    <property type="match status" value="1"/>
</dbReference>
<dbReference type="Pfam" id="PF00069">
    <property type="entry name" value="Pkinase"/>
    <property type="match status" value="1"/>
</dbReference>
<dbReference type="GO" id="GO:0036498">
    <property type="term" value="P:IRE1-mediated unfolded protein response"/>
    <property type="evidence" value="ECO:0007669"/>
    <property type="project" value="TreeGrafter"/>
</dbReference>
<feature type="domain" description="KEN" evidence="9">
    <location>
        <begin position="378"/>
        <end position="509"/>
    </location>
</feature>
<dbReference type="GO" id="GO:0004674">
    <property type="term" value="F:protein serine/threonine kinase activity"/>
    <property type="evidence" value="ECO:0007669"/>
    <property type="project" value="UniProtKB-KW"/>
</dbReference>
<dbReference type="InterPro" id="IPR038357">
    <property type="entry name" value="KEN_sf"/>
</dbReference>
<evidence type="ECO:0000256" key="5">
    <source>
        <dbReference type="ARBA" id="ARBA00022741"/>
    </source>
</evidence>
<name>A0AA88DPH2_FICCA</name>
<dbReference type="EMBL" id="BTGU01000084">
    <property type="protein sequence ID" value="GMN59111.1"/>
    <property type="molecule type" value="Genomic_DNA"/>
</dbReference>
<dbReference type="GO" id="GO:0051082">
    <property type="term" value="F:unfolded protein binding"/>
    <property type="evidence" value="ECO:0007669"/>
    <property type="project" value="TreeGrafter"/>
</dbReference>
<dbReference type="PANTHER" id="PTHR13954">
    <property type="entry name" value="IRE1-RELATED"/>
    <property type="match status" value="1"/>
</dbReference>
<keyword evidence="7" id="KW-0067">ATP-binding</keyword>
<keyword evidence="3" id="KW-0808">Transferase</keyword>
<dbReference type="Gene3D" id="1.20.1440.180">
    <property type="entry name" value="KEN domain"/>
    <property type="match status" value="1"/>
</dbReference>
<feature type="domain" description="Protein kinase" evidence="8">
    <location>
        <begin position="80"/>
        <end position="375"/>
    </location>
</feature>
<dbReference type="AlphaFoldDB" id="A0AA88DPH2"/>
<dbReference type="PROSITE" id="PS51392">
    <property type="entry name" value="KEN"/>
    <property type="match status" value="1"/>
</dbReference>
<keyword evidence="4" id="KW-0732">Signal</keyword>
<dbReference type="InterPro" id="IPR045133">
    <property type="entry name" value="IRE1/2-like"/>
</dbReference>
<dbReference type="Proteomes" id="UP001187192">
    <property type="component" value="Unassembled WGS sequence"/>
</dbReference>
<evidence type="ECO:0000313" key="10">
    <source>
        <dbReference type="EMBL" id="GMN59111.1"/>
    </source>
</evidence>
<keyword evidence="11" id="KW-1185">Reference proteome</keyword>
<evidence type="ECO:0000259" key="9">
    <source>
        <dbReference type="PROSITE" id="PS51392"/>
    </source>
</evidence>
<reference evidence="10" key="1">
    <citation type="submission" date="2023-07" db="EMBL/GenBank/DDBJ databases">
        <title>draft genome sequence of fig (Ficus carica).</title>
        <authorList>
            <person name="Takahashi T."/>
            <person name="Nishimura K."/>
        </authorList>
    </citation>
    <scope>NUCLEOTIDE SEQUENCE</scope>
</reference>
<dbReference type="GO" id="GO:0006397">
    <property type="term" value="P:mRNA processing"/>
    <property type="evidence" value="ECO:0007669"/>
    <property type="project" value="InterPro"/>
</dbReference>
<dbReference type="FunFam" id="3.30.200.20:FF:000077">
    <property type="entry name" value="Putative Serine/threonine-protein kinase/endoribonuclease IRE1"/>
    <property type="match status" value="1"/>
</dbReference>